<dbReference type="EMBL" id="VSSQ01000157">
    <property type="protein sequence ID" value="MPL81956.1"/>
    <property type="molecule type" value="Genomic_DNA"/>
</dbReference>
<name>A0A644USA2_9ZZZZ</name>
<protein>
    <submittedName>
        <fullName evidence="1">Uncharacterized protein</fullName>
    </submittedName>
</protein>
<dbReference type="SUPFAM" id="SSF53383">
    <property type="entry name" value="PLP-dependent transferases"/>
    <property type="match status" value="1"/>
</dbReference>
<dbReference type="InterPro" id="IPR015421">
    <property type="entry name" value="PyrdxlP-dep_Trfase_major"/>
</dbReference>
<evidence type="ECO:0000313" key="1">
    <source>
        <dbReference type="EMBL" id="MPL81956.1"/>
    </source>
</evidence>
<organism evidence="1">
    <name type="scientific">bioreactor metagenome</name>
    <dbReference type="NCBI Taxonomy" id="1076179"/>
    <lineage>
        <taxon>unclassified sequences</taxon>
        <taxon>metagenomes</taxon>
        <taxon>ecological metagenomes</taxon>
    </lineage>
</organism>
<reference evidence="1" key="1">
    <citation type="submission" date="2019-08" db="EMBL/GenBank/DDBJ databases">
        <authorList>
            <person name="Kucharzyk K."/>
            <person name="Murdoch R.W."/>
            <person name="Higgins S."/>
            <person name="Loffler F."/>
        </authorList>
    </citation>
    <scope>NUCLEOTIDE SEQUENCE</scope>
</reference>
<comment type="caution">
    <text evidence="1">The sequence shown here is derived from an EMBL/GenBank/DDBJ whole genome shotgun (WGS) entry which is preliminary data.</text>
</comment>
<dbReference type="InterPro" id="IPR015424">
    <property type="entry name" value="PyrdxlP-dep_Trfase"/>
</dbReference>
<accession>A0A644USA2</accession>
<gene>
    <name evidence="1" type="ORF">SDC9_27890</name>
</gene>
<proteinExistence type="predicted"/>
<sequence length="146" mass="16732">MGLNFVIANFIKNLQQLCFRRGRNIPNGFFQLSKVFFDVLRFNTRRIYGKKRNVLLSSIAAVFGSSVQPWGDASGLHAALQFPGRKFEDTFMHECRNTGIRISPVMRYCSIKDSHTDKLLVGYGHLSHEQIQENVSVLHRFLAKTL</sequence>
<dbReference type="Gene3D" id="3.40.640.10">
    <property type="entry name" value="Type I PLP-dependent aspartate aminotransferase-like (Major domain)"/>
    <property type="match status" value="1"/>
</dbReference>
<dbReference type="AlphaFoldDB" id="A0A644USA2"/>